<dbReference type="PROSITE" id="PS00409">
    <property type="entry name" value="PROKAR_NTER_METHYL"/>
    <property type="match status" value="1"/>
</dbReference>
<evidence type="ECO:0000313" key="14">
    <source>
        <dbReference type="Proteomes" id="UP001302072"/>
    </source>
</evidence>
<dbReference type="RefSeq" id="WP_311190790.1">
    <property type="nucleotide sequence ID" value="NZ_CP115541.1"/>
</dbReference>
<dbReference type="Proteomes" id="UP001302072">
    <property type="component" value="Chromosome"/>
</dbReference>
<sequence>MFLRLSKGFTLIELMVTIAVVAIMATIAYPSFEGLIRSSRVTTANNEMVGLANLARSEAIRSSRGGGVCGSSDGSTCDGDWAHGAAAFSDPDGDGTLGAGTILRFVSFKDTLTVTGPDAEVAFDARGRRRAGLDQIIVVRATTCTEGVAQQRQLLINASGQVRSTKETCS</sequence>
<dbReference type="Pfam" id="PF07963">
    <property type="entry name" value="N_methyl"/>
    <property type="match status" value="1"/>
</dbReference>
<comment type="similarity">
    <text evidence="9">Belongs to the GSP H family.</text>
</comment>
<keyword evidence="7 11" id="KW-1133">Transmembrane helix</keyword>
<protein>
    <recommendedName>
        <fullName evidence="2">Type II secretion system protein H</fullName>
    </recommendedName>
    <alternativeName>
        <fullName evidence="10">General secretion pathway protein H</fullName>
    </alternativeName>
</protein>
<evidence type="ECO:0000256" key="7">
    <source>
        <dbReference type="ARBA" id="ARBA00022989"/>
    </source>
</evidence>
<feature type="domain" description="General secretion pathway GspH" evidence="12">
    <location>
        <begin position="45"/>
        <end position="160"/>
    </location>
</feature>
<evidence type="ECO:0000256" key="1">
    <source>
        <dbReference type="ARBA" id="ARBA00004377"/>
    </source>
</evidence>
<evidence type="ECO:0000256" key="5">
    <source>
        <dbReference type="ARBA" id="ARBA00022519"/>
    </source>
</evidence>
<dbReference type="Gene3D" id="3.55.40.10">
    <property type="entry name" value="minor pseudopilin epsh domain"/>
    <property type="match status" value="1"/>
</dbReference>
<keyword evidence="3" id="KW-1003">Cell membrane</keyword>
<dbReference type="InterPro" id="IPR012902">
    <property type="entry name" value="N_methyl_site"/>
</dbReference>
<evidence type="ECO:0000256" key="8">
    <source>
        <dbReference type="ARBA" id="ARBA00023136"/>
    </source>
</evidence>
<feature type="transmembrane region" description="Helical" evidence="11">
    <location>
        <begin position="12"/>
        <end position="32"/>
    </location>
</feature>
<dbReference type="InterPro" id="IPR045584">
    <property type="entry name" value="Pilin-like"/>
</dbReference>
<dbReference type="SUPFAM" id="SSF54523">
    <property type="entry name" value="Pili subunits"/>
    <property type="match status" value="1"/>
</dbReference>
<evidence type="ECO:0000313" key="13">
    <source>
        <dbReference type="EMBL" id="WNH51550.1"/>
    </source>
</evidence>
<proteinExistence type="inferred from homology"/>
<dbReference type="InterPro" id="IPR022346">
    <property type="entry name" value="T2SS_GspH"/>
</dbReference>
<dbReference type="EMBL" id="CP115541">
    <property type="protein sequence ID" value="WNH51550.1"/>
    <property type="molecule type" value="Genomic_DNA"/>
</dbReference>
<evidence type="ECO:0000259" key="12">
    <source>
        <dbReference type="Pfam" id="PF12019"/>
    </source>
</evidence>
<name>A0ABY9YKY7_9GAMM</name>
<gene>
    <name evidence="13" type="ORF">PDM29_14460</name>
</gene>
<evidence type="ECO:0000256" key="3">
    <source>
        <dbReference type="ARBA" id="ARBA00022475"/>
    </source>
</evidence>
<keyword evidence="14" id="KW-1185">Reference proteome</keyword>
<evidence type="ECO:0000256" key="4">
    <source>
        <dbReference type="ARBA" id="ARBA00022481"/>
    </source>
</evidence>
<keyword evidence="8 11" id="KW-0472">Membrane</keyword>
<evidence type="ECO:0000256" key="11">
    <source>
        <dbReference type="SAM" id="Phobius"/>
    </source>
</evidence>
<keyword evidence="6 11" id="KW-0812">Transmembrane</keyword>
<comment type="subcellular location">
    <subcellularLocation>
        <location evidence="1">Cell inner membrane</location>
        <topology evidence="1">Single-pass membrane protein</topology>
    </subcellularLocation>
</comment>
<evidence type="ECO:0000256" key="6">
    <source>
        <dbReference type="ARBA" id="ARBA00022692"/>
    </source>
</evidence>
<evidence type="ECO:0000256" key="10">
    <source>
        <dbReference type="ARBA" id="ARBA00030775"/>
    </source>
</evidence>
<evidence type="ECO:0000256" key="2">
    <source>
        <dbReference type="ARBA" id="ARBA00021549"/>
    </source>
</evidence>
<dbReference type="Pfam" id="PF12019">
    <property type="entry name" value="GspH"/>
    <property type="match status" value="1"/>
</dbReference>
<organism evidence="13 14">
    <name type="scientific">Stenotrophomonas oahuensis</name>
    <dbReference type="NCBI Taxonomy" id="3003271"/>
    <lineage>
        <taxon>Bacteria</taxon>
        <taxon>Pseudomonadati</taxon>
        <taxon>Pseudomonadota</taxon>
        <taxon>Gammaproteobacteria</taxon>
        <taxon>Lysobacterales</taxon>
        <taxon>Lysobacteraceae</taxon>
        <taxon>Stenotrophomonas</taxon>
    </lineage>
</organism>
<dbReference type="NCBIfam" id="TIGR02532">
    <property type="entry name" value="IV_pilin_GFxxxE"/>
    <property type="match status" value="1"/>
</dbReference>
<keyword evidence="4" id="KW-0488">Methylation</keyword>
<keyword evidence="5" id="KW-0997">Cell inner membrane</keyword>
<accession>A0ABY9YKY7</accession>
<reference evidence="13 14" key="1">
    <citation type="submission" date="2022-12" db="EMBL/GenBank/DDBJ databases">
        <title>Two new species, Stenotrophomonas aracearum and Stenotrophomonas oahuensis, isolated from Anthurium (Araceae family) in Hawaii.</title>
        <authorList>
            <person name="Chunag S.C."/>
            <person name="Dobhal S."/>
            <person name="Alvarez A."/>
            <person name="Arif M."/>
        </authorList>
    </citation>
    <scope>NUCLEOTIDE SEQUENCE [LARGE SCALE GENOMIC DNA]</scope>
    <source>
        <strain evidence="13 14">A5586</strain>
    </source>
</reference>
<evidence type="ECO:0000256" key="9">
    <source>
        <dbReference type="ARBA" id="ARBA00025772"/>
    </source>
</evidence>